<keyword evidence="1 5" id="KW-0479">Metal-binding</keyword>
<feature type="zinc finger region" description="C3H1-type" evidence="5">
    <location>
        <begin position="788"/>
        <end position="816"/>
    </location>
</feature>
<keyword evidence="3 5" id="KW-0863">Zinc-finger</keyword>
<proteinExistence type="predicted"/>
<evidence type="ECO:0000256" key="5">
    <source>
        <dbReference type="PROSITE-ProRule" id="PRU00723"/>
    </source>
</evidence>
<reference evidence="8 9" key="1">
    <citation type="submission" date="2024-01" db="EMBL/GenBank/DDBJ databases">
        <title>Comparative genomics of Cryptococcus and Kwoniella reveals pathogenesis evolution and contrasting modes of karyotype evolution via chromosome fusion or intercentromeric recombination.</title>
        <authorList>
            <person name="Coelho M.A."/>
            <person name="David-Palma M."/>
            <person name="Shea T."/>
            <person name="Bowers K."/>
            <person name="McGinley-Smith S."/>
            <person name="Mohammad A.W."/>
            <person name="Gnirke A."/>
            <person name="Yurkov A.M."/>
            <person name="Nowrousian M."/>
            <person name="Sun S."/>
            <person name="Cuomo C.A."/>
            <person name="Heitman J."/>
        </authorList>
    </citation>
    <scope>NUCLEOTIDE SEQUENCE [LARGE SCALE GENOMIC DNA]</scope>
    <source>
        <strain evidence="8 9">7685027</strain>
    </source>
</reference>
<accession>A0ABZ2B0B2</accession>
<dbReference type="SUPFAM" id="SSF90229">
    <property type="entry name" value="CCCH zinc finger"/>
    <property type="match status" value="4"/>
</dbReference>
<keyword evidence="9" id="KW-1185">Reference proteome</keyword>
<evidence type="ECO:0000256" key="4">
    <source>
        <dbReference type="ARBA" id="ARBA00022833"/>
    </source>
</evidence>
<name>A0ABZ2B0B2_9TREE</name>
<dbReference type="InterPro" id="IPR000571">
    <property type="entry name" value="Znf_CCCH"/>
</dbReference>
<gene>
    <name evidence="8" type="ORF">IAS62_005596</name>
</gene>
<dbReference type="GeneID" id="89992366"/>
<dbReference type="PANTHER" id="PTHR12547">
    <property type="entry name" value="CCCH ZINC FINGER/TIS11-RELATED"/>
    <property type="match status" value="1"/>
</dbReference>
<dbReference type="InterPro" id="IPR036855">
    <property type="entry name" value="Znf_CCCH_sf"/>
</dbReference>
<feature type="zinc finger region" description="C3H1-type" evidence="5">
    <location>
        <begin position="410"/>
        <end position="437"/>
    </location>
</feature>
<evidence type="ECO:0000313" key="9">
    <source>
        <dbReference type="Proteomes" id="UP001432216"/>
    </source>
</evidence>
<feature type="domain" description="C3H1-type" evidence="7">
    <location>
        <begin position="410"/>
        <end position="437"/>
    </location>
</feature>
<feature type="zinc finger region" description="C3H1-type" evidence="5">
    <location>
        <begin position="829"/>
        <end position="856"/>
    </location>
</feature>
<sequence>MSTYSASISGITTLSTTAPDAQVTLSTPSSSFLSHRRGLQSSDSACDKDFIENLQGVHTHGHHRQEMSTSSLADPVVNLSRRLSFSNEAIGDGQRSPIYQISQRLGGDSFPILPETASANKDPISKHRAKALPTSHQDTSLMSPSSQTKFAITAAGKGLTISPSLACNPSSGFGPIRLTSATLPGYCSRWDSPLNSPKTAGSESMTIGSAALVAKKRGLAIAIVKDNGGIVPVTPSLESVGLRSPGIGLKSAEVKMIGVAKKVGENDHATATPGLATGRLDSVKRSGSKKEIILCKFYHTPGLTCTSRPCRFLHALSSLTSPLFTDDISQYAMLSPTRPTDPTSGTFAFAQQQISQVPKQLKVDSNGVDFDGLKMGERVVLEDENGQEVAGQVFLMSGGGKGAGGKGRDKYKTVPCKDFMEGHCPYGDYCSFLHTEMPQEVPSTDGESSHPRHRKPRPPTNLPSASSTTVHKDPLVPSVRVNLEVIHKSRSSDLSACADSFSQAPVRVHRSEKIITVTNTKRTVSPADIATFRAHTPPASTTERVSVPMAVATLAPPKSNAWSKGPPAFIKKRNLSVNLNAPLKTPTSAGSLAVPMSAMSLWTESDPATPFDPMTHRKKMLEIEEETKENGRSKAISKSGLGNLAFDSSPAPSQVFSPPESFLPFTAPAYSRGMPMSLVSLGAYQNSLAPDVEGGLGVIWTPTGWAVQDAAMKHALRNAEVKLKFENVKRGKPKSYYRTRPCKFFAEGHCPRGKECTFIHIIPASSPEPLSSSDSDPANYKSKKQSNKRKTLPCKFFNSASGCNAGDDCAFLHTRVVPESVPLVAKPRPWRTKPCRHYQLGRCMLSDLCHFAHVNDPAWVASGWKTGTVTPAKVENVLEQLTAEKVEKAIERIREMSRGGKADDEEDDEEDDIQIVTYSTLSPSSPHYSPSLAV</sequence>
<dbReference type="Pfam" id="PF14608">
    <property type="entry name" value="zf-CCCH_2"/>
    <property type="match status" value="2"/>
</dbReference>
<dbReference type="RefSeq" id="XP_064723471.1">
    <property type="nucleotide sequence ID" value="XM_064867399.1"/>
</dbReference>
<evidence type="ECO:0000259" key="7">
    <source>
        <dbReference type="PROSITE" id="PS50103"/>
    </source>
</evidence>
<dbReference type="PROSITE" id="PS50103">
    <property type="entry name" value="ZF_C3H1"/>
    <property type="match status" value="4"/>
</dbReference>
<protein>
    <recommendedName>
        <fullName evidence="7">C3H1-type domain-containing protein</fullName>
    </recommendedName>
</protein>
<dbReference type="PANTHER" id="PTHR12547:SF18">
    <property type="entry name" value="PROTEIN TIS11"/>
    <property type="match status" value="1"/>
</dbReference>
<organism evidence="8 9">
    <name type="scientific">Cryptococcus decagattii</name>
    <dbReference type="NCBI Taxonomy" id="1859122"/>
    <lineage>
        <taxon>Eukaryota</taxon>
        <taxon>Fungi</taxon>
        <taxon>Dikarya</taxon>
        <taxon>Basidiomycota</taxon>
        <taxon>Agaricomycotina</taxon>
        <taxon>Tremellomycetes</taxon>
        <taxon>Tremellales</taxon>
        <taxon>Cryptococcaceae</taxon>
        <taxon>Cryptococcus</taxon>
        <taxon>Cryptococcus gattii species complex</taxon>
    </lineage>
</organism>
<evidence type="ECO:0000256" key="1">
    <source>
        <dbReference type="ARBA" id="ARBA00022723"/>
    </source>
</evidence>
<evidence type="ECO:0000256" key="6">
    <source>
        <dbReference type="SAM" id="MobiDB-lite"/>
    </source>
</evidence>
<dbReference type="Proteomes" id="UP001432216">
    <property type="component" value="Chromosome 10"/>
</dbReference>
<evidence type="ECO:0000256" key="2">
    <source>
        <dbReference type="ARBA" id="ARBA00022737"/>
    </source>
</evidence>
<evidence type="ECO:0000313" key="8">
    <source>
        <dbReference type="EMBL" id="WVO24232.1"/>
    </source>
</evidence>
<feature type="domain" description="C3H1-type" evidence="7">
    <location>
        <begin position="788"/>
        <end position="816"/>
    </location>
</feature>
<dbReference type="SMART" id="SM00356">
    <property type="entry name" value="ZnF_C3H1"/>
    <property type="match status" value="5"/>
</dbReference>
<dbReference type="EMBL" id="CP143815">
    <property type="protein sequence ID" value="WVO24232.1"/>
    <property type="molecule type" value="Genomic_DNA"/>
</dbReference>
<feature type="region of interest" description="Disordered" evidence="6">
    <location>
        <begin position="439"/>
        <end position="474"/>
    </location>
</feature>
<feature type="domain" description="C3H1-type" evidence="7">
    <location>
        <begin position="829"/>
        <end position="856"/>
    </location>
</feature>
<dbReference type="Gene3D" id="4.10.1000.10">
    <property type="entry name" value="Zinc finger, CCCH-type"/>
    <property type="match status" value="3"/>
</dbReference>
<keyword evidence="4 5" id="KW-0862">Zinc</keyword>
<feature type="zinc finger region" description="C3H1-type" evidence="5">
    <location>
        <begin position="736"/>
        <end position="763"/>
    </location>
</feature>
<feature type="domain" description="C3H1-type" evidence="7">
    <location>
        <begin position="736"/>
        <end position="763"/>
    </location>
</feature>
<keyword evidence="2" id="KW-0677">Repeat</keyword>
<dbReference type="InterPro" id="IPR045877">
    <property type="entry name" value="ZFP36-like"/>
</dbReference>
<dbReference type="Pfam" id="PF00642">
    <property type="entry name" value="zf-CCCH"/>
    <property type="match status" value="2"/>
</dbReference>
<evidence type="ECO:0000256" key="3">
    <source>
        <dbReference type="ARBA" id="ARBA00022771"/>
    </source>
</evidence>